<protein>
    <recommendedName>
        <fullName evidence="4">Secreted protein</fullName>
    </recommendedName>
</protein>
<name>A0A139HCX7_9PEZI</name>
<dbReference type="OrthoDB" id="3642597at2759"/>
<evidence type="ECO:0000256" key="1">
    <source>
        <dbReference type="SAM" id="SignalP"/>
    </source>
</evidence>
<reference evidence="2 3" key="1">
    <citation type="submission" date="2015-07" db="EMBL/GenBank/DDBJ databases">
        <title>Comparative genomics of the Sigatoka disease complex on banana suggests a link between parallel evolutionary changes in Pseudocercospora fijiensis and Pseudocercospora eumusae and increased virulence on the banana host.</title>
        <authorList>
            <person name="Chang T.-C."/>
            <person name="Salvucci A."/>
            <person name="Crous P.W."/>
            <person name="Stergiopoulos I."/>
        </authorList>
    </citation>
    <scope>NUCLEOTIDE SEQUENCE [LARGE SCALE GENOMIC DNA]</scope>
    <source>
        <strain evidence="2 3">CBS 116634</strain>
    </source>
</reference>
<dbReference type="AlphaFoldDB" id="A0A139HCX7"/>
<accession>A0A139HCX7</accession>
<gene>
    <name evidence="2" type="ORF">AC579_8538</name>
</gene>
<proteinExistence type="predicted"/>
<comment type="caution">
    <text evidence="2">The sequence shown here is derived from an EMBL/GenBank/DDBJ whole genome shotgun (WGS) entry which is preliminary data.</text>
</comment>
<feature type="signal peptide" evidence="1">
    <location>
        <begin position="1"/>
        <end position="18"/>
    </location>
</feature>
<keyword evidence="3" id="KW-1185">Reference proteome</keyword>
<evidence type="ECO:0008006" key="4">
    <source>
        <dbReference type="Google" id="ProtNLM"/>
    </source>
</evidence>
<dbReference type="Proteomes" id="UP000073492">
    <property type="component" value="Unassembled WGS sequence"/>
</dbReference>
<organism evidence="2 3">
    <name type="scientific">Pseudocercospora musae</name>
    <dbReference type="NCBI Taxonomy" id="113226"/>
    <lineage>
        <taxon>Eukaryota</taxon>
        <taxon>Fungi</taxon>
        <taxon>Dikarya</taxon>
        <taxon>Ascomycota</taxon>
        <taxon>Pezizomycotina</taxon>
        <taxon>Dothideomycetes</taxon>
        <taxon>Dothideomycetidae</taxon>
        <taxon>Mycosphaerellales</taxon>
        <taxon>Mycosphaerellaceae</taxon>
        <taxon>Pseudocercospora</taxon>
    </lineage>
</organism>
<feature type="chain" id="PRO_5007296971" description="Secreted protein" evidence="1">
    <location>
        <begin position="19"/>
        <end position="164"/>
    </location>
</feature>
<sequence>MKFSAAATFAFLASLTSALPANNQPDGLIPDWALSQARTFANAHWTEATFRVDINGQDYYSPATQPTTISWANYAAYCRAYGNYLCSLRYTQYCGGQPNNFDPYARRPTYWQDPNYYNAVANAWRNPADFYGARRVDPYTGQVFNGGLQTCTVDEESGGQTCVA</sequence>
<evidence type="ECO:0000313" key="2">
    <source>
        <dbReference type="EMBL" id="KXT00229.1"/>
    </source>
</evidence>
<dbReference type="EMBL" id="LFZO01000688">
    <property type="protein sequence ID" value="KXT00229.1"/>
    <property type="molecule type" value="Genomic_DNA"/>
</dbReference>
<evidence type="ECO:0000313" key="3">
    <source>
        <dbReference type="Proteomes" id="UP000073492"/>
    </source>
</evidence>
<keyword evidence="1" id="KW-0732">Signal</keyword>